<dbReference type="GeneID" id="33355134"/>
<organism evidence="1">
    <name type="scientific">Bostrychia simpliciuscula</name>
    <dbReference type="NCBI Taxonomy" id="324754"/>
    <lineage>
        <taxon>Eukaryota</taxon>
        <taxon>Rhodophyta</taxon>
        <taxon>Florideophyceae</taxon>
        <taxon>Rhodymeniophycidae</taxon>
        <taxon>Ceramiales</taxon>
        <taxon>Rhodomelaceae</taxon>
        <taxon>Bostrychia</taxon>
    </lineage>
</organism>
<dbReference type="PANTHER" id="PTHR36083">
    <property type="entry name" value="50S RIBOSOMAL PROTEIN L32, CHLOROPLASTIC"/>
    <property type="match status" value="1"/>
</dbReference>
<reference evidence="1" key="1">
    <citation type="journal article" date="2017" name="J. Phycol.">
        <title>Analysis of chloroplast genomes and a supermatrix inform reclassification of the Rhodomelaceae (Rhodophyta).</title>
        <authorList>
            <person name="Diaz-Tapia P."/>
            <person name="Maggs C.A."/>
            <person name="West J.A."/>
            <person name="Verbruggen H."/>
        </authorList>
    </citation>
    <scope>NUCLEOTIDE SEQUENCE</scope>
    <source>
        <strain evidence="1">JW3897</strain>
    </source>
</reference>
<keyword evidence="1" id="KW-0934">Plastid</keyword>
<dbReference type="InterPro" id="IPR044958">
    <property type="entry name" value="Ribosomal_bL32_plant/cyanobact"/>
</dbReference>
<dbReference type="RefSeq" id="YP_009393440.1">
    <property type="nucleotide sequence ID" value="NC_035268.1"/>
</dbReference>
<keyword evidence="1" id="KW-0150">Chloroplast</keyword>
<dbReference type="AlphaFoldDB" id="A0A1Z1M7Y0"/>
<geneLocation type="chloroplast" evidence="1"/>
<sequence length="54" mass="6024">MAVPKKRISKSKSGKQSWKAKAYFVGERSFSLAKSLLSGKSTSFAYYKSTQNDN</sequence>
<gene>
    <name evidence="1" type="primary">rpl32</name>
</gene>
<proteinExistence type="predicted"/>
<keyword evidence="1" id="KW-0689">Ribosomal protein</keyword>
<protein>
    <submittedName>
        <fullName evidence="1">Ribosomal protein L32</fullName>
    </submittedName>
</protein>
<name>A0A1Z1M7Y0_9FLOR</name>
<dbReference type="GO" id="GO:0005840">
    <property type="term" value="C:ribosome"/>
    <property type="evidence" value="ECO:0007669"/>
    <property type="project" value="UniProtKB-KW"/>
</dbReference>
<keyword evidence="1" id="KW-0687">Ribonucleoprotein</keyword>
<accession>A0A1Z1M7Y0</accession>
<dbReference type="PANTHER" id="PTHR36083:SF1">
    <property type="entry name" value="LARGE RIBOSOMAL SUBUNIT PROTEIN BL32C"/>
    <property type="match status" value="1"/>
</dbReference>
<evidence type="ECO:0000313" key="1">
    <source>
        <dbReference type="EMBL" id="ARW62002.1"/>
    </source>
</evidence>
<dbReference type="EMBL" id="MF101421">
    <property type="protein sequence ID" value="ARW62002.1"/>
    <property type="molecule type" value="Genomic_DNA"/>
</dbReference>